<dbReference type="InterPro" id="IPR050194">
    <property type="entry name" value="Glycosyltransferase_grp1"/>
</dbReference>
<proteinExistence type="predicted"/>
<protein>
    <submittedName>
        <fullName evidence="3">Glycosyltransferase</fullName>
        <ecNumber evidence="3">2.4.-.-</ecNumber>
    </submittedName>
</protein>
<dbReference type="GO" id="GO:0016757">
    <property type="term" value="F:glycosyltransferase activity"/>
    <property type="evidence" value="ECO:0007669"/>
    <property type="project" value="UniProtKB-KW"/>
</dbReference>
<dbReference type="AlphaFoldDB" id="A0A942UWC1"/>
<reference evidence="3" key="1">
    <citation type="submission" date="2019-12" db="EMBL/GenBank/DDBJ databases">
        <title>Clostridiaceae gen. nov. sp. nov., isolated from sediment in Xinjiang, China.</title>
        <authorList>
            <person name="Zhang R."/>
        </authorList>
    </citation>
    <scope>NUCLEOTIDE SEQUENCE</scope>
    <source>
        <strain evidence="3">D2Q-11</strain>
    </source>
</reference>
<dbReference type="InterPro" id="IPR001296">
    <property type="entry name" value="Glyco_trans_1"/>
</dbReference>
<feature type="domain" description="Glycosyltransferase subfamily 4-like N-terminal" evidence="2">
    <location>
        <begin position="18"/>
        <end position="185"/>
    </location>
</feature>
<evidence type="ECO:0000313" key="3">
    <source>
        <dbReference type="EMBL" id="MBS4539280.1"/>
    </source>
</evidence>
<dbReference type="RefSeq" id="WP_203367204.1">
    <property type="nucleotide sequence ID" value="NZ_WSFT01000046.1"/>
</dbReference>
<gene>
    <name evidence="3" type="ORF">GOQ27_12465</name>
</gene>
<keyword evidence="3" id="KW-0808">Transferase</keyword>
<dbReference type="Proteomes" id="UP000724672">
    <property type="component" value="Unassembled WGS sequence"/>
</dbReference>
<dbReference type="InterPro" id="IPR028098">
    <property type="entry name" value="Glyco_trans_4-like_N"/>
</dbReference>
<comment type="caution">
    <text evidence="3">The sequence shown here is derived from an EMBL/GenBank/DDBJ whole genome shotgun (WGS) entry which is preliminary data.</text>
</comment>
<name>A0A942UWC1_9FIRM</name>
<evidence type="ECO:0000259" key="1">
    <source>
        <dbReference type="Pfam" id="PF00534"/>
    </source>
</evidence>
<keyword evidence="3" id="KW-0328">Glycosyltransferase</keyword>
<dbReference type="PANTHER" id="PTHR45947">
    <property type="entry name" value="SULFOQUINOVOSYL TRANSFERASE SQD2"/>
    <property type="match status" value="1"/>
</dbReference>
<evidence type="ECO:0000259" key="2">
    <source>
        <dbReference type="Pfam" id="PF13439"/>
    </source>
</evidence>
<organism evidence="3 4">
    <name type="scientific">Anaeromonas frigoriresistens</name>
    <dbReference type="NCBI Taxonomy" id="2683708"/>
    <lineage>
        <taxon>Bacteria</taxon>
        <taxon>Bacillati</taxon>
        <taxon>Bacillota</taxon>
        <taxon>Tissierellia</taxon>
        <taxon>Tissierellales</taxon>
        <taxon>Thermohalobacteraceae</taxon>
        <taxon>Anaeromonas</taxon>
    </lineage>
</organism>
<dbReference type="Pfam" id="PF00534">
    <property type="entry name" value="Glycos_transf_1"/>
    <property type="match status" value="1"/>
</dbReference>
<sequence length="380" mass="44206">MQLLHICSYYVGNQLYKNLVSKLSSEGINQEIFIPIKSNEHIGKNQISPKIDIINYYYSNILNKYDRFLFYNKTKKQMKEVEKSVLANKKIDFIHAHTIFSDGGTAYKLYEKYGINYIVNVRNTDINYFYKYAIHLRPLMRKILLNSSGVVFISHAYKEKVFKLLPSKIISQIQNKCYVIPNGIDNYWIKNISVEKRYSKKGQVNLLFIGQINKNKNLKSVILTCKELRRKGYDCFLHVIGNGPLESKSRQLCKKLDISDSVIFHGYIKDKEKISEIMESCDIFIMPSYKETFGLVYIEAMSRGLPVIYTQGEGIDGFFKEGEVGFVVKPNSTSDISKKVELILKNYKDISSNCIRESCQFDWEKIALEYKGIYYNHINP</sequence>
<dbReference type="PANTHER" id="PTHR45947:SF15">
    <property type="entry name" value="TEICHURONIC ACID BIOSYNTHESIS GLYCOSYLTRANSFERASE TUAC-RELATED"/>
    <property type="match status" value="1"/>
</dbReference>
<dbReference type="EC" id="2.4.-.-" evidence="3"/>
<dbReference type="EMBL" id="WSFT01000046">
    <property type="protein sequence ID" value="MBS4539280.1"/>
    <property type="molecule type" value="Genomic_DNA"/>
</dbReference>
<dbReference type="Gene3D" id="3.40.50.2000">
    <property type="entry name" value="Glycogen Phosphorylase B"/>
    <property type="match status" value="2"/>
</dbReference>
<dbReference type="SUPFAM" id="SSF53756">
    <property type="entry name" value="UDP-Glycosyltransferase/glycogen phosphorylase"/>
    <property type="match status" value="1"/>
</dbReference>
<accession>A0A942UWC1</accession>
<feature type="domain" description="Glycosyl transferase family 1" evidence="1">
    <location>
        <begin position="199"/>
        <end position="348"/>
    </location>
</feature>
<evidence type="ECO:0000313" key="4">
    <source>
        <dbReference type="Proteomes" id="UP000724672"/>
    </source>
</evidence>
<keyword evidence="4" id="KW-1185">Reference proteome</keyword>
<dbReference type="Pfam" id="PF13439">
    <property type="entry name" value="Glyco_transf_4"/>
    <property type="match status" value="1"/>
</dbReference>